<proteinExistence type="predicted"/>
<dbReference type="Proteomes" id="UP001480595">
    <property type="component" value="Unassembled WGS sequence"/>
</dbReference>
<keyword evidence="2" id="KW-1185">Reference proteome</keyword>
<gene>
    <name evidence="1" type="ORF">PG994_013835</name>
</gene>
<dbReference type="GeneID" id="92098307"/>
<name>A0ABR1T2M3_9PEZI</name>
<evidence type="ECO:0000313" key="2">
    <source>
        <dbReference type="Proteomes" id="UP001480595"/>
    </source>
</evidence>
<comment type="caution">
    <text evidence="1">The sequence shown here is derived from an EMBL/GenBank/DDBJ whole genome shotgun (WGS) entry which is preliminary data.</text>
</comment>
<evidence type="ECO:0000313" key="1">
    <source>
        <dbReference type="EMBL" id="KAK8040828.1"/>
    </source>
</evidence>
<dbReference type="EMBL" id="JAQQWL010000015">
    <property type="protein sequence ID" value="KAK8040828.1"/>
    <property type="molecule type" value="Genomic_DNA"/>
</dbReference>
<accession>A0ABR1T2M3</accession>
<protein>
    <submittedName>
        <fullName evidence="1">Uncharacterized protein</fullName>
    </submittedName>
</protein>
<dbReference type="RefSeq" id="XP_066708373.1">
    <property type="nucleotide sequence ID" value="XM_066865244.1"/>
</dbReference>
<sequence length="204" mass="23068">MIGYTHNNSITAVRSFYHFLATLPRLSTEDIVNPLNEGWPDLTDAYIAPLGKNAAVCDLLRHLPYIRSNGQGNDQVVLMTRATNYYDSATRWTFDRGLVDGNLAPYGAGTVPPHLAVLTSGSRSEPARDNPDAWRAYHTRPVADFFEEWKEKYRTLDWAAVVESVDDGIMFRHDVSTDEVRQIYRDNGWPDAFNREGCEETVPA</sequence>
<organism evidence="1 2">
    <name type="scientific">Apiospora phragmitis</name>
    <dbReference type="NCBI Taxonomy" id="2905665"/>
    <lineage>
        <taxon>Eukaryota</taxon>
        <taxon>Fungi</taxon>
        <taxon>Dikarya</taxon>
        <taxon>Ascomycota</taxon>
        <taxon>Pezizomycotina</taxon>
        <taxon>Sordariomycetes</taxon>
        <taxon>Xylariomycetidae</taxon>
        <taxon>Amphisphaeriales</taxon>
        <taxon>Apiosporaceae</taxon>
        <taxon>Apiospora</taxon>
    </lineage>
</organism>
<reference evidence="1 2" key="1">
    <citation type="submission" date="2023-01" db="EMBL/GenBank/DDBJ databases">
        <title>Analysis of 21 Apiospora genomes using comparative genomics revels a genus with tremendous synthesis potential of carbohydrate active enzymes and secondary metabolites.</title>
        <authorList>
            <person name="Sorensen T."/>
        </authorList>
    </citation>
    <scope>NUCLEOTIDE SEQUENCE [LARGE SCALE GENOMIC DNA]</scope>
    <source>
        <strain evidence="1 2">CBS 135458</strain>
    </source>
</reference>